<evidence type="ECO:0000313" key="1">
    <source>
        <dbReference type="EMBL" id="KAI3778794.1"/>
    </source>
</evidence>
<sequence length="109" mass="12200">MESLRDQAMNWINKETCDLMSNIVILYEYDSATNRQTNGNLLLKKRRLAIDDQIPHIHCVHTIIHISVLEEGATCTKIVVVSLRSSSLAGESLFLCILRSKSTISLSVA</sequence>
<dbReference type="Proteomes" id="UP001055811">
    <property type="component" value="Linkage Group LG02"/>
</dbReference>
<protein>
    <submittedName>
        <fullName evidence="1">Uncharacterized protein</fullName>
    </submittedName>
</protein>
<dbReference type="EMBL" id="CM042010">
    <property type="protein sequence ID" value="KAI3778794.1"/>
    <property type="molecule type" value="Genomic_DNA"/>
</dbReference>
<proteinExistence type="predicted"/>
<reference evidence="1 2" key="2">
    <citation type="journal article" date="2022" name="Mol. Ecol. Resour.">
        <title>The genomes of chicory, endive, great burdock and yacon provide insights into Asteraceae paleo-polyploidization history and plant inulin production.</title>
        <authorList>
            <person name="Fan W."/>
            <person name="Wang S."/>
            <person name="Wang H."/>
            <person name="Wang A."/>
            <person name="Jiang F."/>
            <person name="Liu H."/>
            <person name="Zhao H."/>
            <person name="Xu D."/>
            <person name="Zhang Y."/>
        </authorList>
    </citation>
    <scope>NUCLEOTIDE SEQUENCE [LARGE SCALE GENOMIC DNA]</scope>
    <source>
        <strain evidence="2">cv. Punajuju</strain>
        <tissue evidence="1">Leaves</tissue>
    </source>
</reference>
<keyword evidence="2" id="KW-1185">Reference proteome</keyword>
<reference evidence="2" key="1">
    <citation type="journal article" date="2022" name="Mol. Ecol. Resour.">
        <title>The genomes of chicory, endive, great burdock and yacon provide insights into Asteraceae palaeo-polyploidization history and plant inulin production.</title>
        <authorList>
            <person name="Fan W."/>
            <person name="Wang S."/>
            <person name="Wang H."/>
            <person name="Wang A."/>
            <person name="Jiang F."/>
            <person name="Liu H."/>
            <person name="Zhao H."/>
            <person name="Xu D."/>
            <person name="Zhang Y."/>
        </authorList>
    </citation>
    <scope>NUCLEOTIDE SEQUENCE [LARGE SCALE GENOMIC DNA]</scope>
    <source>
        <strain evidence="2">cv. Punajuju</strain>
    </source>
</reference>
<evidence type="ECO:0000313" key="2">
    <source>
        <dbReference type="Proteomes" id="UP001055811"/>
    </source>
</evidence>
<organism evidence="1 2">
    <name type="scientific">Cichorium intybus</name>
    <name type="common">Chicory</name>
    <dbReference type="NCBI Taxonomy" id="13427"/>
    <lineage>
        <taxon>Eukaryota</taxon>
        <taxon>Viridiplantae</taxon>
        <taxon>Streptophyta</taxon>
        <taxon>Embryophyta</taxon>
        <taxon>Tracheophyta</taxon>
        <taxon>Spermatophyta</taxon>
        <taxon>Magnoliopsida</taxon>
        <taxon>eudicotyledons</taxon>
        <taxon>Gunneridae</taxon>
        <taxon>Pentapetalae</taxon>
        <taxon>asterids</taxon>
        <taxon>campanulids</taxon>
        <taxon>Asterales</taxon>
        <taxon>Asteraceae</taxon>
        <taxon>Cichorioideae</taxon>
        <taxon>Cichorieae</taxon>
        <taxon>Cichoriinae</taxon>
        <taxon>Cichorium</taxon>
    </lineage>
</organism>
<accession>A0ACB9G586</accession>
<name>A0ACB9G586_CICIN</name>
<gene>
    <name evidence="1" type="ORF">L2E82_08179</name>
</gene>
<comment type="caution">
    <text evidence="1">The sequence shown here is derived from an EMBL/GenBank/DDBJ whole genome shotgun (WGS) entry which is preliminary data.</text>
</comment>